<organism evidence="7 8">
    <name type="scientific">Peptoniphilus olsenii</name>
    <dbReference type="NCBI Taxonomy" id="411570"/>
    <lineage>
        <taxon>Bacteria</taxon>
        <taxon>Bacillati</taxon>
        <taxon>Bacillota</taxon>
        <taxon>Tissierellia</taxon>
        <taxon>Tissierellales</taxon>
        <taxon>Peptoniphilaceae</taxon>
        <taxon>Peptoniphilus</taxon>
    </lineage>
</organism>
<comment type="caution">
    <text evidence="7">The sequence shown here is derived from an EMBL/GenBank/DDBJ whole genome shotgun (WGS) entry which is preliminary data.</text>
</comment>
<dbReference type="InterPro" id="IPR010209">
    <property type="entry name" value="Ion_transpt_RnfG/RsxG"/>
</dbReference>
<evidence type="ECO:0000313" key="7">
    <source>
        <dbReference type="EMBL" id="MET3617468.1"/>
    </source>
</evidence>
<dbReference type="Pfam" id="PF04205">
    <property type="entry name" value="FMN_bind"/>
    <property type="match status" value="1"/>
</dbReference>
<feature type="domain" description="FMN-binding" evidence="6">
    <location>
        <begin position="97"/>
        <end position="184"/>
    </location>
</feature>
<evidence type="ECO:0000259" key="6">
    <source>
        <dbReference type="Pfam" id="PF04205"/>
    </source>
</evidence>
<gene>
    <name evidence="7" type="ORF">ABID14_001099</name>
</gene>
<evidence type="ECO:0000256" key="4">
    <source>
        <dbReference type="ARBA" id="ARBA00022643"/>
    </source>
</evidence>
<evidence type="ECO:0000256" key="3">
    <source>
        <dbReference type="ARBA" id="ARBA00022630"/>
    </source>
</evidence>
<keyword evidence="1" id="KW-0813">Transport</keyword>
<dbReference type="EMBL" id="JBEPMA010000005">
    <property type="protein sequence ID" value="MET3617468.1"/>
    <property type="molecule type" value="Genomic_DNA"/>
</dbReference>
<dbReference type="PANTHER" id="PTHR36118">
    <property type="entry name" value="ION-TRANSLOCATING OXIDOREDUCTASE COMPLEX SUBUNIT G"/>
    <property type="match status" value="1"/>
</dbReference>
<dbReference type="InterPro" id="IPR007329">
    <property type="entry name" value="FMN-bd"/>
</dbReference>
<dbReference type="RefSeq" id="WP_354367949.1">
    <property type="nucleotide sequence ID" value="NZ_JBEPMA010000005.1"/>
</dbReference>
<accession>A0ABV2J9M7</accession>
<evidence type="ECO:0000256" key="2">
    <source>
        <dbReference type="ARBA" id="ARBA00022553"/>
    </source>
</evidence>
<evidence type="ECO:0000256" key="1">
    <source>
        <dbReference type="ARBA" id="ARBA00022448"/>
    </source>
</evidence>
<evidence type="ECO:0000313" key="8">
    <source>
        <dbReference type="Proteomes" id="UP001549162"/>
    </source>
</evidence>
<name>A0ABV2J9M7_9FIRM</name>
<dbReference type="Proteomes" id="UP001549162">
    <property type="component" value="Unassembled WGS sequence"/>
</dbReference>
<keyword evidence="3" id="KW-0285">Flavoprotein</keyword>
<protein>
    <submittedName>
        <fullName evidence="7">Electron transport complex protein RnfG</fullName>
    </submittedName>
</protein>
<keyword evidence="4" id="KW-0288">FMN</keyword>
<keyword evidence="8" id="KW-1185">Reference proteome</keyword>
<keyword evidence="5" id="KW-0249">Electron transport</keyword>
<sequence>MKEPVKFGIILLVFCAVSAGLLAYVNSFTAPVIAEAEFQKAVDSYGEIFGEAADGFEELDESEFANIKEKYPNIEKIFVAKKGEDIVGYGINVESNGFGGAMTNALGFLIEGEKIAGFRNISNQETSGYGTRITTDEYYPSYEGKSAAGDLEISKDPQADNEVMWLTSATVSSKGVLEGANEAVAVFQELINE</sequence>
<reference evidence="7 8" key="1">
    <citation type="submission" date="2024-06" db="EMBL/GenBank/DDBJ databases">
        <title>Genomic Encyclopedia of Type Strains, Phase IV (KMG-IV): sequencing the most valuable type-strain genomes for metagenomic binning, comparative biology and taxonomic classification.</title>
        <authorList>
            <person name="Goeker M."/>
        </authorList>
    </citation>
    <scope>NUCLEOTIDE SEQUENCE [LARGE SCALE GENOMIC DNA]</scope>
    <source>
        <strain evidence="7 8">DSM 21460</strain>
    </source>
</reference>
<evidence type="ECO:0000256" key="5">
    <source>
        <dbReference type="ARBA" id="ARBA00022982"/>
    </source>
</evidence>
<keyword evidence="2" id="KW-0597">Phosphoprotein</keyword>
<proteinExistence type="predicted"/>
<dbReference type="PANTHER" id="PTHR36118:SF1">
    <property type="entry name" value="ION-TRANSLOCATING OXIDOREDUCTASE COMPLEX SUBUNIT G"/>
    <property type="match status" value="1"/>
</dbReference>